<protein>
    <submittedName>
        <fullName evidence="6">Autotransporter domain-containing protein</fullName>
    </submittedName>
</protein>
<dbReference type="InterPro" id="IPR036514">
    <property type="entry name" value="SGNH_hydro_sf"/>
</dbReference>
<dbReference type="EMBL" id="CP114976">
    <property type="protein sequence ID" value="WBE25318.1"/>
    <property type="molecule type" value="Genomic_DNA"/>
</dbReference>
<keyword evidence="7" id="KW-1185">Reference proteome</keyword>
<evidence type="ECO:0000313" key="6">
    <source>
        <dbReference type="EMBL" id="WBE25318.1"/>
    </source>
</evidence>
<dbReference type="KEGG" id="dce:O6P33_00260"/>
<dbReference type="InterPro" id="IPR006315">
    <property type="entry name" value="OM_autotransptr_brl_dom"/>
</dbReference>
<accession>A0AAF0AL93</accession>
<keyword evidence="2 4" id="KW-0732">Signal</keyword>
<dbReference type="PANTHER" id="PTHR45642:SF139">
    <property type="entry name" value="SGNH HYDROLASE-TYPE ESTERASE DOMAIN-CONTAINING PROTEIN"/>
    <property type="match status" value="1"/>
</dbReference>
<dbReference type="GO" id="GO:0016298">
    <property type="term" value="F:lipase activity"/>
    <property type="evidence" value="ECO:0007669"/>
    <property type="project" value="InterPro"/>
</dbReference>
<evidence type="ECO:0000259" key="5">
    <source>
        <dbReference type="PROSITE" id="PS51208"/>
    </source>
</evidence>
<dbReference type="Pfam" id="PF03797">
    <property type="entry name" value="Autotransporter"/>
    <property type="match status" value="1"/>
</dbReference>
<reference evidence="6 7" key="1">
    <citation type="submission" date="2022-12" db="EMBL/GenBank/DDBJ databases">
        <title>Coexistence and Characterization of a Novel Tigecycline Resistance gene tet(X) variant and blaNDM-1 in a Pseudomonas caeni Isolate of Chicken Origin.</title>
        <authorList>
            <person name="Lu X."/>
            <person name="Zhang L."/>
            <person name="Li R."/>
            <person name="Wang Z."/>
        </authorList>
    </citation>
    <scope>NUCLEOTIDE SEQUENCE [LARGE SCALE GENOMIC DNA]</scope>
    <source>
        <strain evidence="6 7">CE14</strain>
    </source>
</reference>
<dbReference type="GO" id="GO:0006629">
    <property type="term" value="P:lipid metabolic process"/>
    <property type="evidence" value="ECO:0007669"/>
    <property type="project" value="InterPro"/>
</dbReference>
<dbReference type="InterPro" id="IPR005546">
    <property type="entry name" value="Autotransporte_beta"/>
</dbReference>
<dbReference type="PANTHER" id="PTHR45642">
    <property type="entry name" value="GDSL ESTERASE/LIPASE EXL3"/>
    <property type="match status" value="1"/>
</dbReference>
<comment type="similarity">
    <text evidence="1">Belongs to the 'GDSL' lipolytic enzyme family.</text>
</comment>
<feature type="active site" evidence="3">
    <location>
        <position position="303"/>
    </location>
</feature>
<dbReference type="SUPFAM" id="SSF103515">
    <property type="entry name" value="Autotransporter"/>
    <property type="match status" value="1"/>
</dbReference>
<dbReference type="PROSITE" id="PS51257">
    <property type="entry name" value="PROKAR_LIPOPROTEIN"/>
    <property type="match status" value="1"/>
</dbReference>
<dbReference type="PROSITE" id="PS51208">
    <property type="entry name" value="AUTOTRANSPORTER"/>
    <property type="match status" value="1"/>
</dbReference>
<gene>
    <name evidence="6" type="ORF">O6P33_00260</name>
</gene>
<dbReference type="InterPro" id="IPR001087">
    <property type="entry name" value="GDSL"/>
</dbReference>
<dbReference type="PROSITE" id="PS01098">
    <property type="entry name" value="LIPASE_GDSL_SER"/>
    <property type="match status" value="1"/>
</dbReference>
<feature type="domain" description="Autotransporter" evidence="5">
    <location>
        <begin position="359"/>
        <end position="638"/>
    </location>
</feature>
<dbReference type="SMART" id="SM00869">
    <property type="entry name" value="Autotransporter"/>
    <property type="match status" value="1"/>
</dbReference>
<dbReference type="InterPro" id="IPR017186">
    <property type="entry name" value="Lipase_autotranspt_EstA"/>
</dbReference>
<feature type="active site" description="Nucleophile" evidence="3">
    <location>
        <position position="35"/>
    </location>
</feature>
<dbReference type="RefSeq" id="WP_269818264.1">
    <property type="nucleotide sequence ID" value="NZ_CP114976.1"/>
</dbReference>
<dbReference type="Gene3D" id="2.40.128.130">
    <property type="entry name" value="Autotransporter beta-domain"/>
    <property type="match status" value="1"/>
</dbReference>
<dbReference type="NCBIfam" id="TIGR01414">
    <property type="entry name" value="autotrans_barl"/>
    <property type="match status" value="1"/>
</dbReference>
<evidence type="ECO:0000256" key="1">
    <source>
        <dbReference type="ARBA" id="ARBA00008668"/>
    </source>
</evidence>
<proteinExistence type="inferred from homology"/>
<evidence type="ECO:0000256" key="3">
    <source>
        <dbReference type="PIRSR" id="PIRSR037375-1"/>
    </source>
</evidence>
<dbReference type="Gene3D" id="3.40.50.1110">
    <property type="entry name" value="SGNH hydrolase"/>
    <property type="match status" value="1"/>
</dbReference>
<dbReference type="GO" id="GO:0019867">
    <property type="term" value="C:outer membrane"/>
    <property type="evidence" value="ECO:0007669"/>
    <property type="project" value="InterPro"/>
</dbReference>
<sequence length="638" mass="68948">MKKIVVGLLGISALSVGVACAAPKPYSNFVVFGDSLVDAGQFPDTVIPGQTKRFTNRTGPNFFDTPYGPVSSMLIGERLGMSSTQLAGSTSPVNQAQGLKDGDNWAVGGYRTDQIYDSITAVSGSVVADGGTTLRVRDGYLPSLQAQGQSIDRNTLFYISGGGNDFLQGLILSPQQAARSADRLAASVTALQEAGGRYFMVWMLPDIGLTPQVYDTPLQDFVSDLSTAFNAQLVQQLSDVSADVIVLNIPKLLSEGLQNPAQFGLDGNENLIGTCFNGDGCTENLKYGINSATADPSKLLFNDSVHPTITGQRLIADYGYSILAAPWEITLLPEMARSALNHHQNNLTNYALNSQPAWQASGQWSSYASASGERTNYRSQSSASKGDSDHYALSFGASYRINEQWRAGVGVSLQESTLTAGVEDSKYQLNSYLLSPFIQYNHQAFWADANLSAGRLDYDSLRRKMALNTSKRTEKGDTKGSVLGIHSRVGYQLFSAQEPLQLSPYVSMSYARFKVDNYAEKGSHSTALTFAEQKRTSKRLGAGLLASYQLSAPLRLSAEAGYEKEFNKDQQRLGMSLNSVNSIDFKLKGYKPDSSLGTLGLGAAYQISDALTVQGNYNYMHADSVRQHALAVGVSLNW</sequence>
<dbReference type="Pfam" id="PF00657">
    <property type="entry name" value="Lipase_GDSL"/>
    <property type="match status" value="1"/>
</dbReference>
<dbReference type="InterPro" id="IPR050592">
    <property type="entry name" value="GDSL_lipolytic_enzyme"/>
</dbReference>
<name>A0AAF0AL93_9GAMM</name>
<dbReference type="InterPro" id="IPR036709">
    <property type="entry name" value="Autotransporte_beta_dom_sf"/>
</dbReference>
<feature type="active site" evidence="3">
    <location>
        <position position="306"/>
    </location>
</feature>
<evidence type="ECO:0000313" key="7">
    <source>
        <dbReference type="Proteomes" id="UP001212189"/>
    </source>
</evidence>
<dbReference type="Proteomes" id="UP001212189">
    <property type="component" value="Chromosome"/>
</dbReference>
<organism evidence="6 7">
    <name type="scientific">Denitrificimonas caeni</name>
    <dbReference type="NCBI Taxonomy" id="521720"/>
    <lineage>
        <taxon>Bacteria</taxon>
        <taxon>Pseudomonadati</taxon>
        <taxon>Pseudomonadota</taxon>
        <taxon>Gammaproteobacteria</taxon>
        <taxon>Pseudomonadales</taxon>
        <taxon>Pseudomonadaceae</taxon>
        <taxon>Denitrificimonas</taxon>
    </lineage>
</organism>
<dbReference type="SUPFAM" id="SSF52266">
    <property type="entry name" value="SGNH hydrolase"/>
    <property type="match status" value="1"/>
</dbReference>
<dbReference type="AlphaFoldDB" id="A0AAF0AL93"/>
<feature type="signal peptide" evidence="4">
    <location>
        <begin position="1"/>
        <end position="21"/>
    </location>
</feature>
<evidence type="ECO:0000256" key="4">
    <source>
        <dbReference type="SAM" id="SignalP"/>
    </source>
</evidence>
<dbReference type="InterPro" id="IPR008265">
    <property type="entry name" value="Lipase_GDSL_AS"/>
</dbReference>
<evidence type="ECO:0000256" key="2">
    <source>
        <dbReference type="ARBA" id="ARBA00022729"/>
    </source>
</evidence>
<dbReference type="PIRSF" id="PIRSF037375">
    <property type="entry name" value="Autotrns_EstA"/>
    <property type="match status" value="1"/>
</dbReference>
<feature type="chain" id="PRO_5042069804" evidence="4">
    <location>
        <begin position="22"/>
        <end position="638"/>
    </location>
</feature>